<dbReference type="SUPFAM" id="SSF55729">
    <property type="entry name" value="Acyl-CoA N-acyltransferases (Nat)"/>
    <property type="match status" value="1"/>
</dbReference>
<proteinExistence type="predicted"/>
<feature type="region of interest" description="Disordered" evidence="1">
    <location>
        <begin position="165"/>
        <end position="184"/>
    </location>
</feature>
<evidence type="ECO:0000313" key="3">
    <source>
        <dbReference type="EMBL" id="MVA98042.1"/>
    </source>
</evidence>
<organism evidence="3 4">
    <name type="scientific">Nitratireductor arenosus</name>
    <dbReference type="NCBI Taxonomy" id="2682096"/>
    <lineage>
        <taxon>Bacteria</taxon>
        <taxon>Pseudomonadati</taxon>
        <taxon>Pseudomonadota</taxon>
        <taxon>Alphaproteobacteria</taxon>
        <taxon>Hyphomicrobiales</taxon>
        <taxon>Phyllobacteriaceae</taxon>
        <taxon>Nitratireductor</taxon>
    </lineage>
</organism>
<protein>
    <submittedName>
        <fullName evidence="3">GNAT family N-acetyltransferase</fullName>
    </submittedName>
</protein>
<dbReference type="InterPro" id="IPR000182">
    <property type="entry name" value="GNAT_dom"/>
</dbReference>
<dbReference type="CDD" id="cd04301">
    <property type="entry name" value="NAT_SF"/>
    <property type="match status" value="1"/>
</dbReference>
<accession>A0A844QFA6</accession>
<reference evidence="3 4" key="1">
    <citation type="submission" date="2019-12" db="EMBL/GenBank/DDBJ databases">
        <title>Nitratireductor arenosus sp. nov., Isolated from sea sand, Jeju island, South Korea.</title>
        <authorList>
            <person name="Kim W."/>
        </authorList>
    </citation>
    <scope>NUCLEOTIDE SEQUENCE [LARGE SCALE GENOMIC DNA]</scope>
    <source>
        <strain evidence="3 4">CAU 1489</strain>
    </source>
</reference>
<keyword evidence="4" id="KW-1185">Reference proteome</keyword>
<dbReference type="Pfam" id="PF00583">
    <property type="entry name" value="Acetyltransf_1"/>
    <property type="match status" value="1"/>
</dbReference>
<dbReference type="EMBL" id="WPHG01000003">
    <property type="protein sequence ID" value="MVA98042.1"/>
    <property type="molecule type" value="Genomic_DNA"/>
</dbReference>
<keyword evidence="3" id="KW-0808">Transferase</keyword>
<name>A0A844QFA6_9HYPH</name>
<evidence type="ECO:0000256" key="1">
    <source>
        <dbReference type="SAM" id="MobiDB-lite"/>
    </source>
</evidence>
<evidence type="ECO:0000313" key="4">
    <source>
        <dbReference type="Proteomes" id="UP000463224"/>
    </source>
</evidence>
<dbReference type="RefSeq" id="WP_156713026.1">
    <property type="nucleotide sequence ID" value="NZ_WPHG01000003.1"/>
</dbReference>
<dbReference type="Gene3D" id="3.40.630.30">
    <property type="match status" value="1"/>
</dbReference>
<comment type="caution">
    <text evidence="3">The sequence shown here is derived from an EMBL/GenBank/DDBJ whole genome shotgun (WGS) entry which is preliminary data.</text>
</comment>
<dbReference type="Proteomes" id="UP000463224">
    <property type="component" value="Unassembled WGS sequence"/>
</dbReference>
<sequence>MARRHPLPSPAGTIRVLSPRDLPLFREHLLRLDASSRRDRFNGVTDDRFVMSYAARCFDKRALVIGYFAGGTMRGAAELHERADAPKKSAEIAFSVERSLQHRGIGSRLFERLIERAVALGHVSLYVTTHPQNQAMKALARKFNAGLRFENLEAAGMIDLTQRPAQGRKARALPRPPARPAPVAASAAEPDLAAAFSGLTKAVLDFQFAAMGGVRPDGAAGASKAMRALR</sequence>
<evidence type="ECO:0000259" key="2">
    <source>
        <dbReference type="PROSITE" id="PS51186"/>
    </source>
</evidence>
<dbReference type="AlphaFoldDB" id="A0A844QFA6"/>
<dbReference type="PROSITE" id="PS51186">
    <property type="entry name" value="GNAT"/>
    <property type="match status" value="1"/>
</dbReference>
<dbReference type="GO" id="GO:0016747">
    <property type="term" value="F:acyltransferase activity, transferring groups other than amino-acyl groups"/>
    <property type="evidence" value="ECO:0007669"/>
    <property type="project" value="InterPro"/>
</dbReference>
<feature type="domain" description="N-acetyltransferase" evidence="2">
    <location>
        <begin position="12"/>
        <end position="166"/>
    </location>
</feature>
<gene>
    <name evidence="3" type="ORF">GN330_12395</name>
</gene>
<dbReference type="InterPro" id="IPR016181">
    <property type="entry name" value="Acyl_CoA_acyltransferase"/>
</dbReference>